<dbReference type="AlphaFoldDB" id="A0A8T4IIJ0"/>
<evidence type="ECO:0000256" key="1">
    <source>
        <dbReference type="ARBA" id="ARBA00022679"/>
    </source>
</evidence>
<dbReference type="EMBL" id="JAGRQC010000004">
    <property type="protein sequence ID" value="MBR0553704.1"/>
    <property type="molecule type" value="Genomic_DNA"/>
</dbReference>
<keyword evidence="2" id="KW-0012">Acyltransferase</keyword>
<keyword evidence="1" id="KW-0808">Transferase</keyword>
<sequence>MGLIPVRGSDLATVVTSLEMTERPRPRPMPDAPLDLVRWPSPTLARYRELFRRVGSPWLWYSRLAMADADLAAIVEHAGIEIFAVVDRDGVEVGMLELDFREAGQCELSYVGLVPELTGKQYGRWLMAHALGMAWRADIGRVWVHTCTLDHHHALGFYRASGFAPFKRTLETFPDPRVTGLLPRDVAPHIPLID</sequence>
<dbReference type="Gene3D" id="3.40.630.30">
    <property type="match status" value="1"/>
</dbReference>
<protein>
    <submittedName>
        <fullName evidence="4">GNAT family N-acetyltransferase</fullName>
    </submittedName>
</protein>
<gene>
    <name evidence="4" type="ORF">J7S20_14430</name>
</gene>
<evidence type="ECO:0000313" key="5">
    <source>
        <dbReference type="Proteomes" id="UP000676996"/>
    </source>
</evidence>
<dbReference type="PROSITE" id="PS51186">
    <property type="entry name" value="GNAT"/>
    <property type="match status" value="1"/>
</dbReference>
<organism evidence="4 5">
    <name type="scientific">Stakelama marina</name>
    <dbReference type="NCBI Taxonomy" id="2826939"/>
    <lineage>
        <taxon>Bacteria</taxon>
        <taxon>Pseudomonadati</taxon>
        <taxon>Pseudomonadota</taxon>
        <taxon>Alphaproteobacteria</taxon>
        <taxon>Sphingomonadales</taxon>
        <taxon>Sphingomonadaceae</taxon>
        <taxon>Stakelama</taxon>
    </lineage>
</organism>
<dbReference type="Pfam" id="PF00583">
    <property type="entry name" value="Acetyltransf_1"/>
    <property type="match status" value="1"/>
</dbReference>
<dbReference type="InterPro" id="IPR000182">
    <property type="entry name" value="GNAT_dom"/>
</dbReference>
<evidence type="ECO:0000259" key="3">
    <source>
        <dbReference type="PROSITE" id="PS51186"/>
    </source>
</evidence>
<evidence type="ECO:0000256" key="2">
    <source>
        <dbReference type="ARBA" id="ARBA00023315"/>
    </source>
</evidence>
<dbReference type="SUPFAM" id="SSF55729">
    <property type="entry name" value="Acyl-CoA N-acyltransferases (Nat)"/>
    <property type="match status" value="1"/>
</dbReference>
<name>A0A8T4IIJ0_9SPHN</name>
<dbReference type="Proteomes" id="UP000676996">
    <property type="component" value="Unassembled WGS sequence"/>
</dbReference>
<dbReference type="PANTHER" id="PTHR43800:SF1">
    <property type="entry name" value="PEPTIDYL-LYSINE N-ACETYLTRANSFERASE YJAB"/>
    <property type="match status" value="1"/>
</dbReference>
<dbReference type="PANTHER" id="PTHR43800">
    <property type="entry name" value="PEPTIDYL-LYSINE N-ACETYLTRANSFERASE YJAB"/>
    <property type="match status" value="1"/>
</dbReference>
<comment type="caution">
    <text evidence="4">The sequence shown here is derived from an EMBL/GenBank/DDBJ whole genome shotgun (WGS) entry which is preliminary data.</text>
</comment>
<evidence type="ECO:0000313" key="4">
    <source>
        <dbReference type="EMBL" id="MBR0553704.1"/>
    </source>
</evidence>
<proteinExistence type="predicted"/>
<dbReference type="RefSeq" id="WP_284054948.1">
    <property type="nucleotide sequence ID" value="NZ_JAGRQC010000004.1"/>
</dbReference>
<dbReference type="CDD" id="cd04301">
    <property type="entry name" value="NAT_SF"/>
    <property type="match status" value="1"/>
</dbReference>
<dbReference type="GO" id="GO:0016747">
    <property type="term" value="F:acyltransferase activity, transferring groups other than amino-acyl groups"/>
    <property type="evidence" value="ECO:0007669"/>
    <property type="project" value="InterPro"/>
</dbReference>
<feature type="domain" description="N-acetyltransferase" evidence="3">
    <location>
        <begin position="34"/>
        <end position="185"/>
    </location>
</feature>
<accession>A0A8T4IIJ0</accession>
<reference evidence="4" key="1">
    <citation type="submission" date="2021-04" db="EMBL/GenBank/DDBJ databases">
        <title>Ouciella asimina sp. nov., isolated from the surface seawater in the hydrothermal field of Okinawa Trough.</title>
        <authorList>
            <person name="Shuang W."/>
        </authorList>
    </citation>
    <scope>NUCLEOTIDE SEQUENCE</scope>
    <source>
        <strain evidence="4">LXI357</strain>
    </source>
</reference>
<keyword evidence="5" id="KW-1185">Reference proteome</keyword>
<dbReference type="InterPro" id="IPR016181">
    <property type="entry name" value="Acyl_CoA_acyltransferase"/>
</dbReference>